<feature type="transmembrane region" description="Helical" evidence="1">
    <location>
        <begin position="92"/>
        <end position="115"/>
    </location>
</feature>
<sequence>MSDNNIPEGRQPPAVPWHRSPIVRSAVLLVGLFVMLPLLKYQLVSRLLAGAISATMLYGIFREWITVLRPFRTWLIRRTVRVMRKLRPIAKLPPDVTMTYGLVAMMLLLSGILWIVLNVTWIGRLAIPVFVLLAYAAARHTYHVLRLIARWTWSKALGKGAYLAVASVALWLARSDAEKLVLTLTHETADHFSSFTGLSASAFFALRLVQAAGIVLLVFLAFQFVLLMVGLLIQLSANHVRVFSREGVERMTVTWRRLRLGLKKWEVDDRERLRQMIAMLAPIGLVFWAVPLLMGPTYLVGSVETRTLLSNVLVRTTYSATGACRGDSRTGLFARIGDDRVSEAVKDGDGYVFRTVACKSK</sequence>
<feature type="transmembrane region" description="Helical" evidence="1">
    <location>
        <begin position="156"/>
        <end position="173"/>
    </location>
</feature>
<evidence type="ECO:0000256" key="1">
    <source>
        <dbReference type="SAM" id="Phobius"/>
    </source>
</evidence>
<feature type="transmembrane region" description="Helical" evidence="1">
    <location>
        <begin position="277"/>
        <end position="299"/>
    </location>
</feature>
<name>A0A9W3K718_BURCE</name>
<evidence type="ECO:0008006" key="4">
    <source>
        <dbReference type="Google" id="ProtNLM"/>
    </source>
</evidence>
<organism evidence="2 3">
    <name type="scientific">Burkholderia cepacia GG4</name>
    <dbReference type="NCBI Taxonomy" id="1009846"/>
    <lineage>
        <taxon>Bacteria</taxon>
        <taxon>Pseudomonadati</taxon>
        <taxon>Pseudomonadota</taxon>
        <taxon>Betaproteobacteria</taxon>
        <taxon>Burkholderiales</taxon>
        <taxon>Burkholderiaceae</taxon>
        <taxon>Burkholderia</taxon>
        <taxon>Burkholderia cepacia complex</taxon>
    </lineage>
</organism>
<dbReference type="RefSeq" id="WP_014898584.1">
    <property type="nucleotide sequence ID" value="NC_018514.1"/>
</dbReference>
<protein>
    <recommendedName>
        <fullName evidence="4">Transmembrane protein</fullName>
    </recommendedName>
</protein>
<gene>
    <name evidence="2" type="ORF">GEM_3414</name>
</gene>
<dbReference type="Proteomes" id="UP000032866">
    <property type="component" value="Chromosome 2"/>
</dbReference>
<reference evidence="2 3" key="1">
    <citation type="journal article" date="2012" name="J. Bacteriol.">
        <title>Complete Genome Sequence of Burkholderia sp. Strain GG4, a Betaproteobacterium That Reduces 3-Oxo-N-Acylhomoserine Lactones and Produces Different N-Acylhomoserine Lactones.</title>
        <authorList>
            <person name="Hong K.W."/>
            <person name="Koh C.L."/>
            <person name="Sam C.K."/>
            <person name="Yin W.F."/>
            <person name="Chan K.G."/>
        </authorList>
    </citation>
    <scope>NUCLEOTIDE SEQUENCE [LARGE SCALE GENOMIC DNA]</scope>
    <source>
        <strain evidence="2 3">GG4</strain>
    </source>
</reference>
<dbReference type="KEGG" id="bct:GEM_3414"/>
<dbReference type="AlphaFoldDB" id="A0A9W3K718"/>
<feature type="transmembrane region" description="Helical" evidence="1">
    <location>
        <begin position="208"/>
        <end position="233"/>
    </location>
</feature>
<feature type="transmembrane region" description="Helical" evidence="1">
    <location>
        <begin position="47"/>
        <end position="71"/>
    </location>
</feature>
<dbReference type="EMBL" id="CP003775">
    <property type="protein sequence ID" value="AFQ49807.1"/>
    <property type="molecule type" value="Genomic_DNA"/>
</dbReference>
<feature type="transmembrane region" description="Helical" evidence="1">
    <location>
        <begin position="21"/>
        <end position="41"/>
    </location>
</feature>
<feature type="transmembrane region" description="Helical" evidence="1">
    <location>
        <begin position="121"/>
        <end position="138"/>
    </location>
</feature>
<keyword evidence="1" id="KW-1133">Transmembrane helix</keyword>
<accession>A0A9W3K718</accession>
<proteinExistence type="predicted"/>
<evidence type="ECO:0000313" key="3">
    <source>
        <dbReference type="Proteomes" id="UP000032866"/>
    </source>
</evidence>
<keyword evidence="1" id="KW-0472">Membrane</keyword>
<keyword evidence="1" id="KW-0812">Transmembrane</keyword>
<evidence type="ECO:0000313" key="2">
    <source>
        <dbReference type="EMBL" id="AFQ49807.1"/>
    </source>
</evidence>